<feature type="short sequence motif" description="GXGXXG" evidence="4">
    <location>
        <begin position="34"/>
        <end position="39"/>
    </location>
</feature>
<proteinExistence type="predicted"/>
<evidence type="ECO:0000256" key="3">
    <source>
        <dbReference type="ARBA" id="ARBA00023098"/>
    </source>
</evidence>
<dbReference type="InterPro" id="IPR017896">
    <property type="entry name" value="4Fe4S_Fe-S-bd"/>
</dbReference>
<sequence length="434" mass="46022">MPGDPQDRAQTPATRRSPRVVARQAPRIALVLGGGGLKGFAHIGVLRALRERGIRPSLVAGSSIGALLGAAYAAGLHEDEMARRAVALKRRDLFRINHYGMLVERMRAASLYMAEPLRELVEQVVPDGDFDTLELPLLVNTVDVARGTQVVWGLNGLRDVPVRDAVYASCALPGFFPPGRVDGRVCVDGGTVDNLPVSIAARNRVAPPVDAIIAVDVGNADLTHDTTIHAQGFASIFMRSASVMMQALQVPPLSHWNGPPMLLVRPRVSHIGWFVFGHAQELIDEGYRAACEALRGLDELFTAPGGIFPRRTVRLSVDHEKCTACGLCVALAPHVMGQQADGTAYPLSRELSWSPADGNFVRICPTHAITVETVGRVSAPSPILATPVVLPPATLPASATPGLAPLVPVVPLAPAMEQVVPGGEDGLLETPPAA</sequence>
<protein>
    <recommendedName>
        <fullName evidence="9">NTE family protein RssA</fullName>
    </recommendedName>
</protein>
<dbReference type="SUPFAM" id="SSF54862">
    <property type="entry name" value="4Fe-4S ferredoxins"/>
    <property type="match status" value="1"/>
</dbReference>
<evidence type="ECO:0000313" key="8">
    <source>
        <dbReference type="Proteomes" id="UP001161325"/>
    </source>
</evidence>
<dbReference type="Pfam" id="PF13459">
    <property type="entry name" value="Fer4_15"/>
    <property type="match status" value="1"/>
</dbReference>
<evidence type="ECO:0000259" key="6">
    <source>
        <dbReference type="PROSITE" id="PS51635"/>
    </source>
</evidence>
<name>A0AA37Q0F1_9BACT</name>
<keyword evidence="3 4" id="KW-0443">Lipid metabolism</keyword>
<dbReference type="PROSITE" id="PS51635">
    <property type="entry name" value="PNPLA"/>
    <property type="match status" value="1"/>
</dbReference>
<dbReference type="Gene3D" id="3.40.1090.10">
    <property type="entry name" value="Cytosolic phospholipase A2 catalytic domain"/>
    <property type="match status" value="2"/>
</dbReference>
<organism evidence="7 8">
    <name type="scientific">Roseisolibacter agri</name>
    <dbReference type="NCBI Taxonomy" id="2014610"/>
    <lineage>
        <taxon>Bacteria</taxon>
        <taxon>Pseudomonadati</taxon>
        <taxon>Gemmatimonadota</taxon>
        <taxon>Gemmatimonadia</taxon>
        <taxon>Gemmatimonadales</taxon>
        <taxon>Gemmatimonadaceae</taxon>
        <taxon>Roseisolibacter</taxon>
    </lineage>
</organism>
<keyword evidence="1 4" id="KW-0378">Hydrolase</keyword>
<feature type="active site" description="Proton acceptor" evidence="4">
    <location>
        <position position="188"/>
    </location>
</feature>
<dbReference type="GO" id="GO:0016042">
    <property type="term" value="P:lipid catabolic process"/>
    <property type="evidence" value="ECO:0007669"/>
    <property type="project" value="UniProtKB-UniRule"/>
</dbReference>
<evidence type="ECO:0008006" key="9">
    <source>
        <dbReference type="Google" id="ProtNLM"/>
    </source>
</evidence>
<dbReference type="Proteomes" id="UP001161325">
    <property type="component" value="Unassembled WGS sequence"/>
</dbReference>
<feature type="short sequence motif" description="GXSXG" evidence="4">
    <location>
        <begin position="61"/>
        <end position="65"/>
    </location>
</feature>
<accession>A0AA37Q0F1</accession>
<keyword evidence="2 4" id="KW-0442">Lipid degradation</keyword>
<dbReference type="Pfam" id="PF01734">
    <property type="entry name" value="Patatin"/>
    <property type="match status" value="1"/>
</dbReference>
<dbReference type="PROSITE" id="PS51379">
    <property type="entry name" value="4FE4S_FER_2"/>
    <property type="match status" value="1"/>
</dbReference>
<evidence type="ECO:0000313" key="7">
    <source>
        <dbReference type="EMBL" id="GLC24350.1"/>
    </source>
</evidence>
<dbReference type="InterPro" id="IPR016035">
    <property type="entry name" value="Acyl_Trfase/lysoPLipase"/>
</dbReference>
<feature type="short sequence motif" description="DGA/G" evidence="4">
    <location>
        <begin position="188"/>
        <end position="190"/>
    </location>
</feature>
<feature type="domain" description="PNPLA" evidence="6">
    <location>
        <begin position="30"/>
        <end position="201"/>
    </location>
</feature>
<gene>
    <name evidence="7" type="ORF">rosag_08630</name>
</gene>
<evidence type="ECO:0000256" key="2">
    <source>
        <dbReference type="ARBA" id="ARBA00022963"/>
    </source>
</evidence>
<dbReference type="AlphaFoldDB" id="A0AA37Q0F1"/>
<dbReference type="PANTHER" id="PTHR14226:SF29">
    <property type="entry name" value="NEUROPATHY TARGET ESTERASE SWS"/>
    <property type="match status" value="1"/>
</dbReference>
<feature type="active site" description="Nucleophile" evidence="4">
    <location>
        <position position="63"/>
    </location>
</feature>
<dbReference type="InterPro" id="IPR050301">
    <property type="entry name" value="NTE"/>
</dbReference>
<evidence type="ECO:0000256" key="4">
    <source>
        <dbReference type="PROSITE-ProRule" id="PRU01161"/>
    </source>
</evidence>
<dbReference type="EMBL" id="BRXS01000001">
    <property type="protein sequence ID" value="GLC24350.1"/>
    <property type="molecule type" value="Genomic_DNA"/>
</dbReference>
<feature type="domain" description="4Fe-4S ferredoxin-type" evidence="5">
    <location>
        <begin position="313"/>
        <end position="342"/>
    </location>
</feature>
<dbReference type="SUPFAM" id="SSF52151">
    <property type="entry name" value="FabD/lysophospholipase-like"/>
    <property type="match status" value="1"/>
</dbReference>
<dbReference type="RefSeq" id="WP_284348801.1">
    <property type="nucleotide sequence ID" value="NZ_BRXS01000001.1"/>
</dbReference>
<dbReference type="Gene3D" id="3.30.70.20">
    <property type="match status" value="1"/>
</dbReference>
<reference evidence="7" key="1">
    <citation type="submission" date="2022-08" db="EMBL/GenBank/DDBJ databases">
        <title>Draft genome sequencing of Roseisolibacter agri AW1220.</title>
        <authorList>
            <person name="Tobiishi Y."/>
            <person name="Tonouchi A."/>
        </authorList>
    </citation>
    <scope>NUCLEOTIDE SEQUENCE</scope>
    <source>
        <strain evidence="7">AW1220</strain>
    </source>
</reference>
<comment type="caution">
    <text evidence="7">The sequence shown here is derived from an EMBL/GenBank/DDBJ whole genome shotgun (WGS) entry which is preliminary data.</text>
</comment>
<dbReference type="PANTHER" id="PTHR14226">
    <property type="entry name" value="NEUROPATHY TARGET ESTERASE/SWISS CHEESE D.MELANOGASTER"/>
    <property type="match status" value="1"/>
</dbReference>
<evidence type="ECO:0000256" key="1">
    <source>
        <dbReference type="ARBA" id="ARBA00022801"/>
    </source>
</evidence>
<dbReference type="InterPro" id="IPR002641">
    <property type="entry name" value="PNPLA_dom"/>
</dbReference>
<evidence type="ECO:0000259" key="5">
    <source>
        <dbReference type="PROSITE" id="PS51379"/>
    </source>
</evidence>
<dbReference type="GO" id="GO:0016787">
    <property type="term" value="F:hydrolase activity"/>
    <property type="evidence" value="ECO:0007669"/>
    <property type="project" value="UniProtKB-UniRule"/>
</dbReference>
<keyword evidence="8" id="KW-1185">Reference proteome</keyword>